<dbReference type="EMBL" id="RCML01000475">
    <property type="protein sequence ID" value="KAG2976003.1"/>
    <property type="molecule type" value="Genomic_DNA"/>
</dbReference>
<gene>
    <name evidence="1" type="ORF">PC117_g14407</name>
    <name evidence="2" type="ORF">PC118_g13622</name>
</gene>
<evidence type="ECO:0000313" key="2">
    <source>
        <dbReference type="EMBL" id="KAG2976003.1"/>
    </source>
</evidence>
<name>A0A8T1FWE1_9STRA</name>
<reference evidence="2" key="1">
    <citation type="submission" date="2018-10" db="EMBL/GenBank/DDBJ databases">
        <title>Effector identification in a new, highly contiguous assembly of the strawberry crown rot pathogen Phytophthora cactorum.</title>
        <authorList>
            <person name="Armitage A.D."/>
            <person name="Nellist C.F."/>
            <person name="Bates H."/>
            <person name="Vickerstaff R.J."/>
            <person name="Harrison R.J."/>
        </authorList>
    </citation>
    <scope>NUCLEOTIDE SEQUENCE</scope>
    <source>
        <strain evidence="1">4040</strain>
        <strain evidence="2">P415</strain>
    </source>
</reference>
<evidence type="ECO:0000313" key="1">
    <source>
        <dbReference type="EMBL" id="KAG2928139.1"/>
    </source>
</evidence>
<evidence type="ECO:0000313" key="3">
    <source>
        <dbReference type="Proteomes" id="UP000697107"/>
    </source>
</evidence>
<protein>
    <submittedName>
        <fullName evidence="2">Uncharacterized protein</fullName>
    </submittedName>
</protein>
<proteinExistence type="predicted"/>
<dbReference type="EMBL" id="RCMK01000449">
    <property type="protein sequence ID" value="KAG2928139.1"/>
    <property type="molecule type" value="Genomic_DNA"/>
</dbReference>
<dbReference type="AlphaFoldDB" id="A0A8T1FWE1"/>
<dbReference type="Proteomes" id="UP000697107">
    <property type="component" value="Unassembled WGS sequence"/>
</dbReference>
<organism evidence="2 3">
    <name type="scientific">Phytophthora cactorum</name>
    <dbReference type="NCBI Taxonomy" id="29920"/>
    <lineage>
        <taxon>Eukaryota</taxon>
        <taxon>Sar</taxon>
        <taxon>Stramenopiles</taxon>
        <taxon>Oomycota</taxon>
        <taxon>Peronosporomycetes</taxon>
        <taxon>Peronosporales</taxon>
        <taxon>Peronosporaceae</taxon>
        <taxon>Phytophthora</taxon>
    </lineage>
</organism>
<dbReference type="Proteomes" id="UP000736787">
    <property type="component" value="Unassembled WGS sequence"/>
</dbReference>
<sequence>MFLKAIRANWASRLVATAIKNTHIVVTVVEGSMQY</sequence>
<comment type="caution">
    <text evidence="2">The sequence shown here is derived from an EMBL/GenBank/DDBJ whole genome shotgun (WGS) entry which is preliminary data.</text>
</comment>
<accession>A0A8T1FWE1</accession>